<evidence type="ECO:0000313" key="2">
    <source>
        <dbReference type="Proteomes" id="UP000224460"/>
    </source>
</evidence>
<organism evidence="1 2">
    <name type="scientific">Sporanaerobium hydrogeniformans</name>
    <dbReference type="NCBI Taxonomy" id="3072179"/>
    <lineage>
        <taxon>Bacteria</taxon>
        <taxon>Bacillati</taxon>
        <taxon>Bacillota</taxon>
        <taxon>Clostridia</taxon>
        <taxon>Lachnospirales</taxon>
        <taxon>Lachnospiraceae</taxon>
        <taxon>Sporanaerobium</taxon>
    </lineage>
</organism>
<gene>
    <name evidence="1" type="ORF">CS063_06645</name>
</gene>
<dbReference type="EMBL" id="PEDL01000004">
    <property type="protein sequence ID" value="PHV71372.1"/>
    <property type="molecule type" value="Genomic_DNA"/>
</dbReference>
<keyword evidence="2" id="KW-1185">Reference proteome</keyword>
<accession>A0AC61DG08</accession>
<protein>
    <submittedName>
        <fullName evidence="1">Uncharacterized protein</fullName>
    </submittedName>
</protein>
<reference evidence="1" key="1">
    <citation type="submission" date="2017-10" db="EMBL/GenBank/DDBJ databases">
        <title>Genome sequence of cellulolytic Lachnospiraceae bacterium XHS1971 isolated from hotspring sediment.</title>
        <authorList>
            <person name="Vasudevan G."/>
            <person name="Joshi A.J."/>
            <person name="Hivarkar S."/>
            <person name="Lanjekar V.B."/>
            <person name="Dhakephalkar P.K."/>
            <person name="Dagar S."/>
        </authorList>
    </citation>
    <scope>NUCLEOTIDE SEQUENCE</scope>
    <source>
        <strain evidence="1">XHS1971</strain>
    </source>
</reference>
<name>A0AC61DG08_9FIRM</name>
<sequence>MSTQSITIAGATTDLGSVFTLTNANEIEATANRANEEIKFELKGFNTADLNMVENLKGKVTVTATDAKATIDFTGKDGTDVVNQSFNFNGTNYIFTQDNDAEDTESVKYINLNSIKAAGVPKALKEITSTELADALANAIGGTAMADKDPTGQVTIASAGGKVTFTAARKGAEASDAFKELFGSSSGAGASGTAFKASLQVGANEGQMMAIEINDMRAQALGISGAVNQSAKGTIKDGAANARFTKAAGVSGTGTDNVMTQAALDITSSDKATAAITVIDNAIKLVSEERSRMGAYQNRLEYTTNNLNTTSENLTAAESRIRDTDMAQEMMNYTKFNILNQAAQSMLAQANQSPQQVLQLLQ</sequence>
<evidence type="ECO:0000313" key="1">
    <source>
        <dbReference type="EMBL" id="PHV71372.1"/>
    </source>
</evidence>
<proteinExistence type="predicted"/>
<dbReference type="Proteomes" id="UP000224460">
    <property type="component" value="Unassembled WGS sequence"/>
</dbReference>
<comment type="caution">
    <text evidence="1">The sequence shown here is derived from an EMBL/GenBank/DDBJ whole genome shotgun (WGS) entry which is preliminary data.</text>
</comment>